<dbReference type="SUPFAM" id="SSF52540">
    <property type="entry name" value="P-loop containing nucleoside triphosphate hydrolases"/>
    <property type="match status" value="1"/>
</dbReference>
<dbReference type="InterPro" id="IPR027417">
    <property type="entry name" value="P-loop_NTPase"/>
</dbReference>
<keyword evidence="3 4" id="KW-0342">GTP-binding</keyword>
<dbReference type="EMBL" id="CP001686">
    <property type="protein sequence ID" value="ACV06339.1"/>
    <property type="molecule type" value="Genomic_DNA"/>
</dbReference>
<proteinExistence type="inferred from homology"/>
<evidence type="ECO:0000313" key="8">
    <source>
        <dbReference type="Proteomes" id="UP000006666"/>
    </source>
</evidence>
<gene>
    <name evidence="7" type="ordered locus">Ksed_13080</name>
</gene>
<dbReference type="Gene3D" id="3.40.50.300">
    <property type="entry name" value="P-loop containing nucleotide triphosphate hydrolases"/>
    <property type="match status" value="1"/>
</dbReference>
<dbReference type="Pfam" id="PF22740">
    <property type="entry name" value="PapZ_C"/>
    <property type="match status" value="1"/>
</dbReference>
<keyword evidence="7" id="KW-0418">Kinase</keyword>
<dbReference type="InterPro" id="IPR005337">
    <property type="entry name" value="RapZ-like"/>
</dbReference>
<evidence type="ECO:0000256" key="2">
    <source>
        <dbReference type="ARBA" id="ARBA00022840"/>
    </source>
</evidence>
<dbReference type="PIRSF" id="PIRSF005052">
    <property type="entry name" value="P-loopkin"/>
    <property type="match status" value="1"/>
</dbReference>
<dbReference type="AlphaFoldDB" id="C7NHI2"/>
<evidence type="ECO:0000259" key="6">
    <source>
        <dbReference type="Pfam" id="PF22740"/>
    </source>
</evidence>
<dbReference type="InterPro" id="IPR053931">
    <property type="entry name" value="RapZ_C"/>
</dbReference>
<dbReference type="PANTHER" id="PTHR30448">
    <property type="entry name" value="RNASE ADAPTER PROTEIN RAPZ"/>
    <property type="match status" value="1"/>
</dbReference>
<dbReference type="NCBIfam" id="NF003828">
    <property type="entry name" value="PRK05416.1"/>
    <property type="match status" value="1"/>
</dbReference>
<evidence type="ECO:0000256" key="1">
    <source>
        <dbReference type="ARBA" id="ARBA00022741"/>
    </source>
</evidence>
<dbReference type="KEGG" id="kse:Ksed_13080"/>
<evidence type="ECO:0000259" key="5">
    <source>
        <dbReference type="Pfam" id="PF03668"/>
    </source>
</evidence>
<dbReference type="HOGENOM" id="CLU_059558_0_0_11"/>
<keyword evidence="1 4" id="KW-0547">Nucleotide-binding</keyword>
<dbReference type="HAMAP" id="MF_00636">
    <property type="entry name" value="RapZ_like"/>
    <property type="match status" value="1"/>
</dbReference>
<protein>
    <submittedName>
        <fullName evidence="7">Predicted P-loop-containing kinase</fullName>
    </submittedName>
</protein>
<name>C7NHI2_KYTSD</name>
<dbReference type="RefSeq" id="WP_015779284.1">
    <property type="nucleotide sequence ID" value="NC_013169.1"/>
</dbReference>
<dbReference type="PANTHER" id="PTHR30448:SF0">
    <property type="entry name" value="RNASE ADAPTER PROTEIN RAPZ"/>
    <property type="match status" value="1"/>
</dbReference>
<evidence type="ECO:0000313" key="7">
    <source>
        <dbReference type="EMBL" id="ACV06339.1"/>
    </source>
</evidence>
<dbReference type="eggNOG" id="COG1660">
    <property type="taxonomic scope" value="Bacteria"/>
</dbReference>
<organism evidence="7 8">
    <name type="scientific">Kytococcus sedentarius (strain ATCC 14392 / DSM 20547 / JCM 11482 / CCUG 33030 / NBRC 15357 / NCTC 11040 / CCM 314 / 541)</name>
    <name type="common">Micrococcus sedentarius</name>
    <dbReference type="NCBI Taxonomy" id="478801"/>
    <lineage>
        <taxon>Bacteria</taxon>
        <taxon>Bacillati</taxon>
        <taxon>Actinomycetota</taxon>
        <taxon>Actinomycetes</taxon>
        <taxon>Micrococcales</taxon>
        <taxon>Kytococcaceae</taxon>
        <taxon>Kytococcus</taxon>
    </lineage>
</organism>
<accession>C7NHI2</accession>
<dbReference type="GO" id="GO:0016301">
    <property type="term" value="F:kinase activity"/>
    <property type="evidence" value="ECO:0007669"/>
    <property type="project" value="UniProtKB-KW"/>
</dbReference>
<keyword evidence="7" id="KW-0808">Transferase</keyword>
<sequence length="326" mass="36151">MTTPSTRTGARVWQAPRTQLLTELIQRAERGPSQPPDGDPRDIMIVSGMSGAGRTTTTNVLEDMGWYVVDNLPPQLVPALADLAARLRSQGRDIPPLAVACDVRSEALMGDLAAAMAQLREADWKPWLMFLEATDAELVRRFESVRRPHPVQGTGRLLDGIRTERRMLGALRAAADVVIDTSALNVHQLSARISRLVKPWEDVPHVSVMSFGFKYGLPLDADIVLDLRFLPNPYWVPELRAHNGTDAPVRDFVLSQPGAADFVERALAMFEPMVEGYRREHRRFVTLAIGCTGGKHRSVAITDEIARRLQATEVSAVSLHRDLGRE</sequence>
<feature type="domain" description="RapZ-like N-terminal" evidence="5">
    <location>
        <begin position="42"/>
        <end position="196"/>
    </location>
</feature>
<dbReference type="Proteomes" id="UP000006666">
    <property type="component" value="Chromosome"/>
</dbReference>
<evidence type="ECO:0000256" key="3">
    <source>
        <dbReference type="ARBA" id="ARBA00023134"/>
    </source>
</evidence>
<dbReference type="Pfam" id="PF03668">
    <property type="entry name" value="RapZ-like_N"/>
    <property type="match status" value="1"/>
</dbReference>
<evidence type="ECO:0000256" key="4">
    <source>
        <dbReference type="HAMAP-Rule" id="MF_00636"/>
    </source>
</evidence>
<dbReference type="InterPro" id="IPR053930">
    <property type="entry name" value="RapZ-like_N"/>
</dbReference>
<keyword evidence="8" id="KW-1185">Reference proteome</keyword>
<feature type="binding site" evidence="4">
    <location>
        <begin position="48"/>
        <end position="55"/>
    </location>
    <ligand>
        <name>ATP</name>
        <dbReference type="ChEBI" id="CHEBI:30616"/>
    </ligand>
</feature>
<keyword evidence="2 4" id="KW-0067">ATP-binding</keyword>
<reference evidence="7 8" key="1">
    <citation type="journal article" date="2009" name="Stand. Genomic Sci.">
        <title>Complete genome sequence of Kytococcus sedentarius type strain (541).</title>
        <authorList>
            <person name="Sims D."/>
            <person name="Brettin T."/>
            <person name="Detter J.C."/>
            <person name="Han C."/>
            <person name="Lapidus A."/>
            <person name="Copeland A."/>
            <person name="Glavina Del Rio T."/>
            <person name="Nolan M."/>
            <person name="Chen F."/>
            <person name="Lucas S."/>
            <person name="Tice H."/>
            <person name="Cheng J.F."/>
            <person name="Bruce D."/>
            <person name="Goodwin L."/>
            <person name="Pitluck S."/>
            <person name="Ovchinnikova G."/>
            <person name="Pati A."/>
            <person name="Ivanova N."/>
            <person name="Mavrommatis K."/>
            <person name="Chen A."/>
            <person name="Palaniappan K."/>
            <person name="D'haeseleer P."/>
            <person name="Chain P."/>
            <person name="Bristow J."/>
            <person name="Eisen J.A."/>
            <person name="Markowitz V."/>
            <person name="Hugenholtz P."/>
            <person name="Schneider S."/>
            <person name="Goker M."/>
            <person name="Pukall R."/>
            <person name="Kyrpides N.C."/>
            <person name="Klenk H.P."/>
        </authorList>
    </citation>
    <scope>NUCLEOTIDE SEQUENCE [LARGE SCALE GENOMIC DNA]</scope>
    <source>
        <strain evidence="8">ATCC 14392 / DSM 20547 / JCM 11482 / CCUG 33030 / NBRC 15357 / NCTC 11040 / CCM 314 / 541</strain>
    </source>
</reference>
<feature type="domain" description="RapZ C-terminal" evidence="6">
    <location>
        <begin position="205"/>
        <end position="323"/>
    </location>
</feature>
<dbReference type="STRING" id="478801.Ksed_13080"/>
<dbReference type="GO" id="GO:0005525">
    <property type="term" value="F:GTP binding"/>
    <property type="evidence" value="ECO:0007669"/>
    <property type="project" value="UniProtKB-UniRule"/>
</dbReference>
<feature type="binding site" evidence="4">
    <location>
        <begin position="102"/>
        <end position="105"/>
    </location>
    <ligand>
        <name>GTP</name>
        <dbReference type="ChEBI" id="CHEBI:37565"/>
    </ligand>
</feature>
<dbReference type="GO" id="GO:0005524">
    <property type="term" value="F:ATP binding"/>
    <property type="evidence" value="ECO:0007669"/>
    <property type="project" value="UniProtKB-UniRule"/>
</dbReference>